<name>A7LCV3_9ZZZZ</name>
<gene>
    <name evidence="5" type="primary">FTHFS</name>
</gene>
<dbReference type="EMBL" id="EU005387">
    <property type="protein sequence ID" value="ABS32038.1"/>
    <property type="molecule type" value="Genomic_DNA"/>
</dbReference>
<evidence type="ECO:0000256" key="1">
    <source>
        <dbReference type="ARBA" id="ARBA00022563"/>
    </source>
</evidence>
<accession>A7LCV3</accession>
<feature type="non-terminal residue" evidence="5">
    <location>
        <position position="1"/>
    </location>
</feature>
<keyword evidence="1" id="KW-0554">One-carbon metabolism</keyword>
<feature type="non-terminal residue" evidence="5">
    <location>
        <position position="84"/>
    </location>
</feature>
<keyword evidence="3" id="KW-0547">Nucleotide-binding</keyword>
<keyword evidence="4" id="KW-0067">ATP-binding</keyword>
<dbReference type="InterPro" id="IPR000559">
    <property type="entry name" value="Formate_THF_ligase"/>
</dbReference>
<dbReference type="GO" id="GO:0005524">
    <property type="term" value="F:ATP binding"/>
    <property type="evidence" value="ECO:0007669"/>
    <property type="project" value="UniProtKB-KW"/>
</dbReference>
<proteinExistence type="predicted"/>
<dbReference type="Gene3D" id="3.10.410.10">
    <property type="entry name" value="Formyltetrahydrofolate synthetase, domain 3"/>
    <property type="match status" value="1"/>
</dbReference>
<dbReference type="Pfam" id="PF01268">
    <property type="entry name" value="FTHFS"/>
    <property type="match status" value="1"/>
</dbReference>
<evidence type="ECO:0000256" key="4">
    <source>
        <dbReference type="ARBA" id="ARBA00022840"/>
    </source>
</evidence>
<organism evidence="5">
    <name type="scientific">uncultured microorganism</name>
    <dbReference type="NCBI Taxonomy" id="358574"/>
    <lineage>
        <taxon>unclassified sequences</taxon>
        <taxon>environmental samples</taxon>
    </lineage>
</organism>
<dbReference type="GO" id="GO:0006730">
    <property type="term" value="P:one-carbon metabolic process"/>
    <property type="evidence" value="ECO:0007669"/>
    <property type="project" value="UniProtKB-KW"/>
</dbReference>
<evidence type="ECO:0000313" key="5">
    <source>
        <dbReference type="EMBL" id="ABS32038.1"/>
    </source>
</evidence>
<dbReference type="GO" id="GO:0004329">
    <property type="term" value="F:formate-tetrahydrofolate ligase activity"/>
    <property type="evidence" value="ECO:0007669"/>
    <property type="project" value="InterPro"/>
</dbReference>
<dbReference type="SUPFAM" id="SSF52540">
    <property type="entry name" value="P-loop containing nucleoside triphosphate hydrolases"/>
    <property type="match status" value="1"/>
</dbReference>
<dbReference type="InterPro" id="IPR027417">
    <property type="entry name" value="P-loop_NTPase"/>
</dbReference>
<reference evidence="5" key="1">
    <citation type="journal article" date="2009" name="Anaerobe">
        <title>Real-time PCR assays targeting formyltetrahydrofolate synthetase gene to enumerate acetogens in natural and engineered environments.</title>
        <authorList>
            <person name="Xu K."/>
            <person name="Liu H."/>
            <person name="Du G."/>
            <person name="Chen J."/>
        </authorList>
    </citation>
    <scope>NUCLEOTIDE SEQUENCE</scope>
</reference>
<protein>
    <submittedName>
        <fullName evidence="5">Formyltetrahydrofolate synthetase</fullName>
    </submittedName>
</protein>
<dbReference type="AlphaFoldDB" id="A7LCV3"/>
<evidence type="ECO:0000256" key="2">
    <source>
        <dbReference type="ARBA" id="ARBA00022598"/>
    </source>
</evidence>
<keyword evidence="2" id="KW-0436">Ligase</keyword>
<sequence>VWAKGGEGGRKLAEEVLRLTEESNDDFSFANELEGRLEDKLNQILQAIYGRKKDVLTADAKKQAKELEAMGFGNFPICMAKTQY</sequence>
<evidence type="ECO:0000256" key="3">
    <source>
        <dbReference type="ARBA" id="ARBA00022741"/>
    </source>
</evidence>